<comment type="similarity">
    <text evidence="2">Belongs to the organo anion transporter (TC 2.A.60) family.</text>
</comment>
<evidence type="ECO:0000256" key="3">
    <source>
        <dbReference type="ARBA" id="ARBA00022475"/>
    </source>
</evidence>
<dbReference type="SUPFAM" id="SSF103473">
    <property type="entry name" value="MFS general substrate transporter"/>
    <property type="match status" value="1"/>
</dbReference>
<feature type="transmembrane region" description="Helical" evidence="9">
    <location>
        <begin position="32"/>
        <end position="54"/>
    </location>
</feature>
<evidence type="ECO:0000256" key="5">
    <source>
        <dbReference type="ARBA" id="ARBA00022989"/>
    </source>
</evidence>
<evidence type="ECO:0000313" key="11">
    <source>
        <dbReference type="EMBL" id="KAK2159016.1"/>
    </source>
</evidence>
<evidence type="ECO:0000259" key="10">
    <source>
        <dbReference type="PROSITE" id="PS51465"/>
    </source>
</evidence>
<dbReference type="GO" id="GO:0016323">
    <property type="term" value="C:basolateral plasma membrane"/>
    <property type="evidence" value="ECO:0007669"/>
    <property type="project" value="TreeGrafter"/>
</dbReference>
<feature type="transmembrane region" description="Helical" evidence="9">
    <location>
        <begin position="325"/>
        <end position="345"/>
    </location>
</feature>
<protein>
    <recommendedName>
        <fullName evidence="10">Kazal-like domain-containing protein</fullName>
    </recommendedName>
</protein>
<name>A0AAD9JTR9_9ANNE</name>
<keyword evidence="6 9" id="KW-0472">Membrane</keyword>
<keyword evidence="7" id="KW-1015">Disulfide bond</keyword>
<evidence type="ECO:0000256" key="6">
    <source>
        <dbReference type="ARBA" id="ARBA00023136"/>
    </source>
</evidence>
<evidence type="ECO:0000256" key="1">
    <source>
        <dbReference type="ARBA" id="ARBA00004651"/>
    </source>
</evidence>
<evidence type="ECO:0000256" key="2">
    <source>
        <dbReference type="ARBA" id="ARBA00009657"/>
    </source>
</evidence>
<dbReference type="InterPro" id="IPR036058">
    <property type="entry name" value="Kazal_dom_sf"/>
</dbReference>
<dbReference type="Gene3D" id="1.20.1250.20">
    <property type="entry name" value="MFS general substrate transporter like domains"/>
    <property type="match status" value="1"/>
</dbReference>
<dbReference type="Pfam" id="PF03137">
    <property type="entry name" value="OATP"/>
    <property type="match status" value="1"/>
</dbReference>
<dbReference type="PANTHER" id="PTHR11388:SF100">
    <property type="entry name" value="SOLUTE CARRIER ORGANIC ANION TRANSPORTER FAMILY MEMBER 4A1"/>
    <property type="match status" value="1"/>
</dbReference>
<evidence type="ECO:0000313" key="12">
    <source>
        <dbReference type="Proteomes" id="UP001208570"/>
    </source>
</evidence>
<dbReference type="PROSITE" id="PS51465">
    <property type="entry name" value="KAZAL_2"/>
    <property type="match status" value="1"/>
</dbReference>
<dbReference type="PANTHER" id="PTHR11388">
    <property type="entry name" value="ORGANIC ANION TRANSPORTER"/>
    <property type="match status" value="1"/>
</dbReference>
<dbReference type="EMBL" id="JAODUP010000160">
    <property type="protein sequence ID" value="KAK2159016.1"/>
    <property type="molecule type" value="Genomic_DNA"/>
</dbReference>
<reference evidence="11" key="1">
    <citation type="journal article" date="2023" name="Mol. Biol. Evol.">
        <title>Third-Generation Sequencing Reveals the Adaptive Role of the Epigenome in Three Deep-Sea Polychaetes.</title>
        <authorList>
            <person name="Perez M."/>
            <person name="Aroh O."/>
            <person name="Sun Y."/>
            <person name="Lan Y."/>
            <person name="Juniper S.K."/>
            <person name="Young C.R."/>
            <person name="Angers B."/>
            <person name="Qian P.Y."/>
        </authorList>
    </citation>
    <scope>NUCLEOTIDE SEQUENCE</scope>
    <source>
        <strain evidence="11">P08H-3</strain>
    </source>
</reference>
<comment type="subcellular location">
    <subcellularLocation>
        <location evidence="1">Cell membrane</location>
        <topology evidence="1">Multi-pass membrane protein</topology>
    </subcellularLocation>
</comment>
<proteinExistence type="inferred from homology"/>
<gene>
    <name evidence="11" type="ORF">LSH36_160g02009</name>
</gene>
<feature type="transmembrane region" description="Helical" evidence="9">
    <location>
        <begin position="293"/>
        <end position="313"/>
    </location>
</feature>
<dbReference type="GO" id="GO:0043252">
    <property type="term" value="P:sodium-independent organic anion transport"/>
    <property type="evidence" value="ECO:0007669"/>
    <property type="project" value="TreeGrafter"/>
</dbReference>
<evidence type="ECO:0000256" key="9">
    <source>
        <dbReference type="SAM" id="Phobius"/>
    </source>
</evidence>
<keyword evidence="4 9" id="KW-0812">Transmembrane</keyword>
<dbReference type="Proteomes" id="UP001208570">
    <property type="component" value="Unassembled WGS sequence"/>
</dbReference>
<feature type="compositionally biased region" description="Polar residues" evidence="8">
    <location>
        <begin position="403"/>
        <end position="426"/>
    </location>
</feature>
<keyword evidence="5 9" id="KW-1133">Transmembrane helix</keyword>
<dbReference type="Pfam" id="PF07648">
    <property type="entry name" value="Kazal_2"/>
    <property type="match status" value="1"/>
</dbReference>
<keyword evidence="12" id="KW-1185">Reference proteome</keyword>
<evidence type="ECO:0000256" key="8">
    <source>
        <dbReference type="SAM" id="MobiDB-lite"/>
    </source>
</evidence>
<sequence>MLIINNCHIGIDIDIPIFSTEVPPDDPRFIGAWWLGFLASGALLLIIVLLLMCYPKELPAAEKARLKRKSETHQSNANTVASQEGFGTRWRDLPVALKILLTNPVYMCLNMSGACEGLIVSGLATFLPKYIQNQFVVSAGNAAMLAGAVSVTGAAGGQFVGGLVCKLAKLNVRGMLKLNVCVSSISIAFITVFLCRCSAPEFAGINTEYENVTASLTEANLYSLCNAQCGCTTLSYEPICGVNNIQYFSPCHGGCQKTVINGTKAFVNCSCVNSGYGDDSLAVAGVCDVDCTFMYIFLPFGFLAIFMVFMAAVPSLSTTMRKSEVIWYWSTMGSIPGPVLMGAIFDSTCEVWQENCNGTGSCWIYDNFLLSIRLVILGIVVKSVSTFFFVLALILYKAPPSSKKQSIQMSDNTGKADTTPVNGTSDNQKDGFINYGADTSNENIEGGDLIAEETTDL</sequence>
<dbReference type="AlphaFoldDB" id="A0AAD9JTR9"/>
<dbReference type="GO" id="GO:0015347">
    <property type="term" value="F:sodium-independent organic anion transmembrane transporter activity"/>
    <property type="evidence" value="ECO:0007669"/>
    <property type="project" value="TreeGrafter"/>
</dbReference>
<feature type="transmembrane region" description="Helical" evidence="9">
    <location>
        <begin position="374"/>
        <end position="396"/>
    </location>
</feature>
<dbReference type="InterPro" id="IPR004156">
    <property type="entry name" value="OATP"/>
</dbReference>
<evidence type="ECO:0000256" key="7">
    <source>
        <dbReference type="ARBA" id="ARBA00023157"/>
    </source>
</evidence>
<organism evidence="11 12">
    <name type="scientific">Paralvinella palmiformis</name>
    <dbReference type="NCBI Taxonomy" id="53620"/>
    <lineage>
        <taxon>Eukaryota</taxon>
        <taxon>Metazoa</taxon>
        <taxon>Spiralia</taxon>
        <taxon>Lophotrochozoa</taxon>
        <taxon>Annelida</taxon>
        <taxon>Polychaeta</taxon>
        <taxon>Sedentaria</taxon>
        <taxon>Canalipalpata</taxon>
        <taxon>Terebellida</taxon>
        <taxon>Terebelliformia</taxon>
        <taxon>Alvinellidae</taxon>
        <taxon>Paralvinella</taxon>
    </lineage>
</organism>
<dbReference type="InterPro" id="IPR036259">
    <property type="entry name" value="MFS_trans_sf"/>
</dbReference>
<feature type="region of interest" description="Disordered" evidence="8">
    <location>
        <begin position="403"/>
        <end position="428"/>
    </location>
</feature>
<feature type="domain" description="Kazal-like" evidence="10">
    <location>
        <begin position="219"/>
        <end position="270"/>
    </location>
</feature>
<evidence type="ECO:0000256" key="4">
    <source>
        <dbReference type="ARBA" id="ARBA00022692"/>
    </source>
</evidence>
<feature type="transmembrane region" description="Helical" evidence="9">
    <location>
        <begin position="176"/>
        <end position="194"/>
    </location>
</feature>
<keyword evidence="3" id="KW-1003">Cell membrane</keyword>
<dbReference type="SUPFAM" id="SSF100895">
    <property type="entry name" value="Kazal-type serine protease inhibitors"/>
    <property type="match status" value="1"/>
</dbReference>
<comment type="caution">
    <text evidence="11">The sequence shown here is derived from an EMBL/GenBank/DDBJ whole genome shotgun (WGS) entry which is preliminary data.</text>
</comment>
<dbReference type="InterPro" id="IPR002350">
    <property type="entry name" value="Kazal_dom"/>
</dbReference>
<accession>A0AAD9JTR9</accession>